<organism evidence="7 8">
    <name type="scientific">Cupriavidus laharis</name>
    <dbReference type="NCBI Taxonomy" id="151654"/>
    <lineage>
        <taxon>Bacteria</taxon>
        <taxon>Pseudomonadati</taxon>
        <taxon>Pseudomonadota</taxon>
        <taxon>Betaproteobacteria</taxon>
        <taxon>Burkholderiales</taxon>
        <taxon>Burkholderiaceae</taxon>
        <taxon>Cupriavidus</taxon>
    </lineage>
</organism>
<gene>
    <name evidence="7" type="primary">hmrR_1</name>
    <name evidence="7" type="ORF">LMG23992_02568</name>
</gene>
<dbReference type="SUPFAM" id="SSF46955">
    <property type="entry name" value="Putative DNA-binding domain"/>
    <property type="match status" value="1"/>
</dbReference>
<dbReference type="InterPro" id="IPR009061">
    <property type="entry name" value="DNA-bd_dom_put_sf"/>
</dbReference>
<evidence type="ECO:0000256" key="3">
    <source>
        <dbReference type="ARBA" id="ARBA00023015"/>
    </source>
</evidence>
<sequence length="153" mass="16624">MNIGQAAEASGVSAKMIRHYEAIGLVDAPPRTEGGYRRYDERAVHTLRFVRRARNLGFSLDEIRGLLSLWHDRQRASADVKAMTLRHVADLEKRIAELAAMRDTLHALAEACSGDDRPDCPILADFAQPHGDADGHAHCHGAGACGGAADDEQ</sequence>
<accession>A0ABN7YKB6</accession>
<dbReference type="PRINTS" id="PR00040">
    <property type="entry name" value="HTHMERR"/>
</dbReference>
<dbReference type="PANTHER" id="PTHR30204:SF94">
    <property type="entry name" value="HEAVY METAL-DEPENDENT TRANSCRIPTIONAL REGULATOR HI_0293-RELATED"/>
    <property type="match status" value="1"/>
</dbReference>
<dbReference type="InterPro" id="IPR047057">
    <property type="entry name" value="MerR_fam"/>
</dbReference>
<evidence type="ECO:0000256" key="1">
    <source>
        <dbReference type="ARBA" id="ARBA00004496"/>
    </source>
</evidence>
<dbReference type="InterPro" id="IPR011789">
    <property type="entry name" value="CueR"/>
</dbReference>
<evidence type="ECO:0000256" key="4">
    <source>
        <dbReference type="ARBA" id="ARBA00023125"/>
    </source>
</evidence>
<dbReference type="InterPro" id="IPR000551">
    <property type="entry name" value="MerR-type_HTH_dom"/>
</dbReference>
<keyword evidence="2" id="KW-0963">Cytoplasm</keyword>
<keyword evidence="4" id="KW-0238">DNA-binding</keyword>
<keyword evidence="8" id="KW-1185">Reference proteome</keyword>
<evidence type="ECO:0000313" key="8">
    <source>
        <dbReference type="Proteomes" id="UP000727654"/>
    </source>
</evidence>
<evidence type="ECO:0000256" key="5">
    <source>
        <dbReference type="ARBA" id="ARBA00023163"/>
    </source>
</evidence>
<dbReference type="CDD" id="cd01108">
    <property type="entry name" value="HTH_CueR"/>
    <property type="match status" value="1"/>
</dbReference>
<dbReference type="PROSITE" id="PS50937">
    <property type="entry name" value="HTH_MERR_2"/>
    <property type="match status" value="1"/>
</dbReference>
<evidence type="ECO:0000259" key="6">
    <source>
        <dbReference type="PROSITE" id="PS50937"/>
    </source>
</evidence>
<keyword evidence="3" id="KW-0805">Transcription regulation</keyword>
<dbReference type="PROSITE" id="PS00552">
    <property type="entry name" value="HTH_MERR_1"/>
    <property type="match status" value="1"/>
</dbReference>
<dbReference type="InterPro" id="IPR015358">
    <property type="entry name" value="Tscrpt_reg_MerR_DNA-bd"/>
</dbReference>
<comment type="caution">
    <text evidence="7">The sequence shown here is derived from an EMBL/GenBank/DDBJ whole genome shotgun (WGS) entry which is preliminary data.</text>
</comment>
<dbReference type="EMBL" id="CAJZAI010000005">
    <property type="protein sequence ID" value="CAG9173888.1"/>
    <property type="molecule type" value="Genomic_DNA"/>
</dbReference>
<dbReference type="PANTHER" id="PTHR30204">
    <property type="entry name" value="REDOX-CYCLING DRUG-SENSING TRANSCRIPTIONAL ACTIVATOR SOXR"/>
    <property type="match status" value="1"/>
</dbReference>
<dbReference type="Pfam" id="PF00376">
    <property type="entry name" value="MerR"/>
    <property type="match status" value="1"/>
</dbReference>
<evidence type="ECO:0000313" key="7">
    <source>
        <dbReference type="EMBL" id="CAG9173888.1"/>
    </source>
</evidence>
<comment type="subcellular location">
    <subcellularLocation>
        <location evidence="1">Cytoplasm</location>
    </subcellularLocation>
</comment>
<dbReference type="Pfam" id="PF09278">
    <property type="entry name" value="MerR-DNA-bind"/>
    <property type="match status" value="1"/>
</dbReference>
<dbReference type="Gene3D" id="1.10.1660.10">
    <property type="match status" value="1"/>
</dbReference>
<evidence type="ECO:0000256" key="2">
    <source>
        <dbReference type="ARBA" id="ARBA00022490"/>
    </source>
</evidence>
<dbReference type="NCBIfam" id="TIGR02044">
    <property type="entry name" value="CueR"/>
    <property type="match status" value="1"/>
</dbReference>
<proteinExistence type="predicted"/>
<dbReference type="SMART" id="SM00422">
    <property type="entry name" value="HTH_MERR"/>
    <property type="match status" value="1"/>
</dbReference>
<reference evidence="7 8" key="1">
    <citation type="submission" date="2021-08" db="EMBL/GenBank/DDBJ databases">
        <authorList>
            <person name="Peeters C."/>
        </authorList>
    </citation>
    <scope>NUCLEOTIDE SEQUENCE [LARGE SCALE GENOMIC DNA]</scope>
    <source>
        <strain evidence="7 8">LMG 23992</strain>
    </source>
</reference>
<name>A0ABN7YKB6_9BURK</name>
<protein>
    <submittedName>
        <fullName evidence="7">HTH-type transcriptional regulator HmrR</fullName>
    </submittedName>
</protein>
<dbReference type="Proteomes" id="UP000727654">
    <property type="component" value="Unassembled WGS sequence"/>
</dbReference>
<dbReference type="RefSeq" id="WP_224080173.1">
    <property type="nucleotide sequence ID" value="NZ_CAJZAI010000005.1"/>
</dbReference>
<keyword evidence="5" id="KW-0804">Transcription</keyword>
<feature type="domain" description="HTH merR-type" evidence="6">
    <location>
        <begin position="1"/>
        <end position="69"/>
    </location>
</feature>